<feature type="transmembrane region" description="Helical" evidence="1">
    <location>
        <begin position="269"/>
        <end position="289"/>
    </location>
</feature>
<evidence type="ECO:0000313" key="3">
    <source>
        <dbReference type="EMBL" id="MBW4661146.1"/>
    </source>
</evidence>
<dbReference type="SUPFAM" id="SSF53850">
    <property type="entry name" value="Periplasmic binding protein-like II"/>
    <property type="match status" value="1"/>
</dbReference>
<dbReference type="Proteomes" id="UP000757435">
    <property type="component" value="Unassembled WGS sequence"/>
</dbReference>
<dbReference type="InterPro" id="IPR050811">
    <property type="entry name" value="Phosphate_ABC_transporter"/>
</dbReference>
<dbReference type="AlphaFoldDB" id="A0A951UNU1"/>
<reference evidence="3" key="1">
    <citation type="submission" date="2021-05" db="EMBL/GenBank/DDBJ databases">
        <authorList>
            <person name="Pietrasiak N."/>
            <person name="Ward R."/>
            <person name="Stajich J.E."/>
            <person name="Kurbessoian T."/>
        </authorList>
    </citation>
    <scope>NUCLEOTIDE SEQUENCE</scope>
    <source>
        <strain evidence="3">UHER 2000/2452</strain>
    </source>
</reference>
<protein>
    <submittedName>
        <fullName evidence="3">CHAT domain-containing protein</fullName>
    </submittedName>
</protein>
<dbReference type="InterPro" id="IPR024983">
    <property type="entry name" value="CHAT_dom"/>
</dbReference>
<dbReference type="EMBL" id="JAHHHD010000031">
    <property type="protein sequence ID" value="MBW4661146.1"/>
    <property type="molecule type" value="Genomic_DNA"/>
</dbReference>
<gene>
    <name evidence="3" type="ORF">KME15_20920</name>
</gene>
<dbReference type="PANTHER" id="PTHR30570:SF1">
    <property type="entry name" value="PHOSPHATE-BINDING PROTEIN PSTS"/>
    <property type="match status" value="1"/>
</dbReference>
<evidence type="ECO:0000313" key="4">
    <source>
        <dbReference type="Proteomes" id="UP000757435"/>
    </source>
</evidence>
<evidence type="ECO:0000259" key="2">
    <source>
        <dbReference type="Pfam" id="PF12770"/>
    </source>
</evidence>
<dbReference type="Pfam" id="PF12770">
    <property type="entry name" value="CHAT"/>
    <property type="match status" value="1"/>
</dbReference>
<comment type="caution">
    <text evidence="3">The sequence shown here is derived from an EMBL/GenBank/DDBJ whole genome shotgun (WGS) entry which is preliminary data.</text>
</comment>
<keyword evidence="1" id="KW-1133">Transmembrane helix</keyword>
<reference evidence="3" key="2">
    <citation type="journal article" date="2022" name="Microbiol. Resour. Announc.">
        <title>Metagenome Sequencing to Explore Phylogenomics of Terrestrial Cyanobacteria.</title>
        <authorList>
            <person name="Ward R.D."/>
            <person name="Stajich J.E."/>
            <person name="Johansen J.R."/>
            <person name="Huntemann M."/>
            <person name="Clum A."/>
            <person name="Foster B."/>
            <person name="Foster B."/>
            <person name="Roux S."/>
            <person name="Palaniappan K."/>
            <person name="Varghese N."/>
            <person name="Mukherjee S."/>
            <person name="Reddy T.B.K."/>
            <person name="Daum C."/>
            <person name="Copeland A."/>
            <person name="Chen I.A."/>
            <person name="Ivanova N.N."/>
            <person name="Kyrpides N.C."/>
            <person name="Shapiro N."/>
            <person name="Eloe-Fadrosh E.A."/>
            <person name="Pietrasiak N."/>
        </authorList>
    </citation>
    <scope>NUCLEOTIDE SEQUENCE</scope>
    <source>
        <strain evidence="3">UHER 2000/2452</strain>
    </source>
</reference>
<evidence type="ECO:0000256" key="1">
    <source>
        <dbReference type="SAM" id="Phobius"/>
    </source>
</evidence>
<feature type="domain" description="CHAT" evidence="2">
    <location>
        <begin position="11"/>
        <end position="165"/>
    </location>
</feature>
<name>A0A951UNU1_9CYAN</name>
<proteinExistence type="predicted"/>
<keyword evidence="1" id="KW-0472">Membrane</keyword>
<dbReference type="Gene3D" id="3.40.190.10">
    <property type="entry name" value="Periplasmic binding protein-like II"/>
    <property type="match status" value="1"/>
</dbReference>
<organism evidence="3 4">
    <name type="scientific">Drouetiella hepatica Uher 2000/2452</name>
    <dbReference type="NCBI Taxonomy" id="904376"/>
    <lineage>
        <taxon>Bacteria</taxon>
        <taxon>Bacillati</taxon>
        <taxon>Cyanobacteriota</taxon>
        <taxon>Cyanophyceae</taxon>
        <taxon>Oculatellales</taxon>
        <taxon>Oculatellaceae</taxon>
        <taxon>Drouetiella</taxon>
    </lineage>
</organism>
<sequence length="624" mass="69645">MNSISPEKILILAANPKNTKRLRLDEEAHEIEAGLERSRERERFEVRTKWAVSRKGIHRAILDYEPQIIHFCGHGEGEEGLVFEDETGQAQLVDGEALADLFELLTSCIRIECVLLNACYSEQQARAIAQHVKYVIGMSQAISDRAAIEFVVGFYDGLGAGKSIEFSYKLGRSAIRRAKTPEHLIPILLQRPSSLIFEQRVFEQSSPKPSPEPFVPIEQAQDIPSVTSDVPQLQLTSPDLETASATPLQPAQSIQRWQRRWKRIRRYPLAYVLLSGMVIAVMIVAMGTMTPPQLSNIDFPSGTFKYTGTSTWSSLRCEGSGVGIDTQFDFLATNSFNPTFTLPSDLNLEGKRVNSLTAIELLVSHEKDIAFAVSSLPLAEALTDEQKENARGKGFILEEYPVAQDVTAIAVHPDLDLRMFGGLNLADLRKIYTSDKQLNWQDFRGSQVENIAIIPFINKAEEEAANQGKAYAFQKYVLQGQPFGSTVQSVDNSELGRQKVSETPGGIYLAPSALIYNYFTQDTSTVKPMPIAEAGDKPVLPFAITFKPREICKNETSAYSPVSVNSAYPQDLQHETVSIVVKRYYGNQVEEWQKEHEKAGQAYAKTLKTKEGQDLLMRMGFRPL</sequence>
<accession>A0A951UNU1</accession>
<keyword evidence="1" id="KW-0812">Transmembrane</keyword>
<dbReference type="PANTHER" id="PTHR30570">
    <property type="entry name" value="PERIPLASMIC PHOSPHATE BINDING COMPONENT OF PHOSPHATE ABC TRANSPORTER"/>
    <property type="match status" value="1"/>
</dbReference>